<dbReference type="InterPro" id="IPR016195">
    <property type="entry name" value="Pol/histidinol_Pase-like"/>
</dbReference>
<dbReference type="PANTHER" id="PTHR36928">
    <property type="entry name" value="PHOSPHATASE YCDX-RELATED"/>
    <property type="match status" value="1"/>
</dbReference>
<dbReference type="CDD" id="cd07437">
    <property type="entry name" value="PHP_HisPPase_Ycdx_like"/>
    <property type="match status" value="1"/>
</dbReference>
<organism evidence="2 3">
    <name type="scientific">Fusibacter ferrireducens</name>
    <dbReference type="NCBI Taxonomy" id="2785058"/>
    <lineage>
        <taxon>Bacteria</taxon>
        <taxon>Bacillati</taxon>
        <taxon>Bacillota</taxon>
        <taxon>Clostridia</taxon>
        <taxon>Eubacteriales</taxon>
        <taxon>Eubacteriales Family XII. Incertae Sedis</taxon>
        <taxon>Fusibacter</taxon>
    </lineage>
</organism>
<accession>A0ABR9ZN63</accession>
<dbReference type="NCBIfam" id="NF006702">
    <property type="entry name" value="PRK09248.1"/>
    <property type="match status" value="1"/>
</dbReference>
<dbReference type="SUPFAM" id="SSF89550">
    <property type="entry name" value="PHP domain-like"/>
    <property type="match status" value="1"/>
</dbReference>
<sequence length="240" mass="26760">MRFIFDLHTHTTASGHAYSTLNENILAAKKRGLKLLGVSDHAPKMPGSAQEYYFGNLKVLPEVIEGLRVLKGVELNILNSAGDIDLSDHDMKHLDYAIASLHIPCFENLGATENTNALINAMKHPKVHIIGHPDDSRYPLELERLVIAAKENNVLLEVNNSSLSPIAVRQNARENYLVLLELCAKYQVPVILGSDAHYVSDIGNFENAIKLIEEVNFPKNLVVNDDINRLFSYLKPSKEL</sequence>
<dbReference type="Gene3D" id="3.20.20.140">
    <property type="entry name" value="Metal-dependent hydrolases"/>
    <property type="match status" value="1"/>
</dbReference>
<dbReference type="InterPro" id="IPR003141">
    <property type="entry name" value="Pol/His_phosphatase_N"/>
</dbReference>
<dbReference type="EMBL" id="JADKNH010000001">
    <property type="protein sequence ID" value="MBF4691874.1"/>
    <property type="molecule type" value="Genomic_DNA"/>
</dbReference>
<dbReference type="Proteomes" id="UP000614200">
    <property type="component" value="Unassembled WGS sequence"/>
</dbReference>
<keyword evidence="3" id="KW-1185">Reference proteome</keyword>
<evidence type="ECO:0000313" key="2">
    <source>
        <dbReference type="EMBL" id="MBF4691874.1"/>
    </source>
</evidence>
<dbReference type="PANTHER" id="PTHR36928:SF1">
    <property type="entry name" value="PHOSPHATASE YCDX-RELATED"/>
    <property type="match status" value="1"/>
</dbReference>
<dbReference type="RefSeq" id="WP_194700104.1">
    <property type="nucleotide sequence ID" value="NZ_JADKNH010000001.1"/>
</dbReference>
<dbReference type="InterPro" id="IPR050243">
    <property type="entry name" value="PHP_phosphatase"/>
</dbReference>
<evidence type="ECO:0000313" key="3">
    <source>
        <dbReference type="Proteomes" id="UP000614200"/>
    </source>
</evidence>
<feature type="domain" description="Polymerase/histidinol phosphatase N-terminal" evidence="1">
    <location>
        <begin position="5"/>
        <end position="79"/>
    </location>
</feature>
<gene>
    <name evidence="2" type="ORF">ISU02_02025</name>
</gene>
<dbReference type="Pfam" id="PF02811">
    <property type="entry name" value="PHP"/>
    <property type="match status" value="1"/>
</dbReference>
<comment type="caution">
    <text evidence="2">The sequence shown here is derived from an EMBL/GenBank/DDBJ whole genome shotgun (WGS) entry which is preliminary data.</text>
</comment>
<name>A0ABR9ZN63_9FIRM</name>
<reference evidence="2 3" key="1">
    <citation type="submission" date="2020-11" db="EMBL/GenBank/DDBJ databases">
        <title>Fusibacter basophilias sp. nov.</title>
        <authorList>
            <person name="Qiu D."/>
        </authorList>
    </citation>
    <scope>NUCLEOTIDE SEQUENCE [LARGE SCALE GENOMIC DNA]</scope>
    <source>
        <strain evidence="2 3">Q10-2</strain>
    </source>
</reference>
<protein>
    <submittedName>
        <fullName evidence="2">Phosphatase</fullName>
    </submittedName>
</protein>
<dbReference type="InterPro" id="IPR004013">
    <property type="entry name" value="PHP_dom"/>
</dbReference>
<evidence type="ECO:0000259" key="1">
    <source>
        <dbReference type="SMART" id="SM00481"/>
    </source>
</evidence>
<dbReference type="SMART" id="SM00481">
    <property type="entry name" value="POLIIIAc"/>
    <property type="match status" value="1"/>
</dbReference>
<proteinExistence type="predicted"/>